<accession>A0A174FHF7</accession>
<dbReference type="Gene3D" id="3.60.60.10">
    <property type="entry name" value="Penicillin V Acylase, Chain A"/>
    <property type="match status" value="1"/>
</dbReference>
<evidence type="ECO:0000313" key="1">
    <source>
        <dbReference type="EMBL" id="CUO49151.1"/>
    </source>
</evidence>
<dbReference type="AlphaFoldDB" id="A0A174FHF7"/>
<keyword evidence="1" id="KW-0378">Hydrolase</keyword>
<reference evidence="1 2" key="1">
    <citation type="submission" date="2015-09" db="EMBL/GenBank/DDBJ databases">
        <authorList>
            <consortium name="Pathogen Informatics"/>
        </authorList>
    </citation>
    <scope>NUCLEOTIDE SEQUENCE [LARGE SCALE GENOMIC DNA]</scope>
    <source>
        <strain evidence="1 2">2789STDY5608840</strain>
    </source>
</reference>
<dbReference type="EC" id="3.5.1.24" evidence="1"/>
<evidence type="ECO:0000313" key="2">
    <source>
        <dbReference type="Proteomes" id="UP000095517"/>
    </source>
</evidence>
<proteinExistence type="predicted"/>
<organism evidence="1 2">
    <name type="scientific">Bacteroides finegoldii</name>
    <dbReference type="NCBI Taxonomy" id="338188"/>
    <lineage>
        <taxon>Bacteria</taxon>
        <taxon>Pseudomonadati</taxon>
        <taxon>Bacteroidota</taxon>
        <taxon>Bacteroidia</taxon>
        <taxon>Bacteroidales</taxon>
        <taxon>Bacteroidaceae</taxon>
        <taxon>Bacteroides</taxon>
    </lineage>
</organism>
<dbReference type="GO" id="GO:0045302">
    <property type="term" value="F:choloylglycine hydrolase activity"/>
    <property type="evidence" value="ECO:0007669"/>
    <property type="project" value="UniProtKB-EC"/>
</dbReference>
<name>A0A174FHF7_9BACE</name>
<dbReference type="InterPro" id="IPR029055">
    <property type="entry name" value="Ntn_hydrolases_N"/>
</dbReference>
<dbReference type="SUPFAM" id="SSF56235">
    <property type="entry name" value="N-terminal nucleophile aminohydrolases (Ntn hydrolases)"/>
    <property type="match status" value="1"/>
</dbReference>
<dbReference type="Proteomes" id="UP000095517">
    <property type="component" value="Unassembled WGS sequence"/>
</dbReference>
<sequence length="69" mass="8155">MEKTIVPSATQWTSATDMNNRIIYFRTMYNSTIRSIDLRSIDFSKVHYRAVPMDTVRQQPIEKIKIMSE</sequence>
<protein>
    <submittedName>
        <fullName evidence="1">Choloylglycine hydrolase</fullName>
        <ecNumber evidence="1">3.5.1.24</ecNumber>
    </submittedName>
</protein>
<gene>
    <name evidence="1" type="ORF">ERS852397_02144</name>
</gene>
<dbReference type="EMBL" id="CYZH01000010">
    <property type="protein sequence ID" value="CUO49151.1"/>
    <property type="molecule type" value="Genomic_DNA"/>
</dbReference>
<dbReference type="STRING" id="338188.ERS852397_02144"/>